<dbReference type="SMART" id="SM00717">
    <property type="entry name" value="SANT"/>
    <property type="match status" value="4"/>
</dbReference>
<evidence type="ECO:0000313" key="7">
    <source>
        <dbReference type="EMBL" id="CAE0686089.1"/>
    </source>
</evidence>
<dbReference type="PANTHER" id="PTHR46380">
    <property type="entry name" value="CYCLIN-D-BINDING MYB-LIKE TRANSCRIPTION FACTOR 1"/>
    <property type="match status" value="1"/>
</dbReference>
<proteinExistence type="predicted"/>
<dbReference type="InterPro" id="IPR017930">
    <property type="entry name" value="Myb_dom"/>
</dbReference>
<feature type="domain" description="Myb-like" evidence="5">
    <location>
        <begin position="169"/>
        <end position="221"/>
    </location>
</feature>
<reference evidence="8" key="2">
    <citation type="submission" date="2021-11" db="EMBL/GenBank/DDBJ databases">
        <authorList>
            <consortium name="Genoscope - CEA"/>
            <person name="William W."/>
        </authorList>
    </citation>
    <scope>NUCLEOTIDE SEQUENCE</scope>
</reference>
<feature type="domain" description="HTH myb-type" evidence="6">
    <location>
        <begin position="169"/>
        <end position="225"/>
    </location>
</feature>
<dbReference type="EMBL" id="CAKKNE010000005">
    <property type="protein sequence ID" value="CAH0376118.1"/>
    <property type="molecule type" value="Genomic_DNA"/>
</dbReference>
<accession>A0A7S4E2X2</accession>
<dbReference type="PROSITE" id="PS50090">
    <property type="entry name" value="MYB_LIKE"/>
    <property type="match status" value="4"/>
</dbReference>
<feature type="region of interest" description="Disordered" evidence="4">
    <location>
        <begin position="160"/>
        <end position="183"/>
    </location>
</feature>
<sequence length="485" mass="52376">MQNAAYPPQYNAGAQPVPMPEQVGYYAAPAMLGGPVPGRPSYVLPQAPSVGSWPLPPATTQMVPGMAPPPAPANEEPTKVVRAKGVARARWNRDEEERLKKLVGEHGAKRSWQKISEKLGSGRTASGVEQHWQVMTGQRQRNGATVPKENQAQHPNALLAVGQKDGQQTERRTSARWTQDEENRLREAVSELGKGKWTLVADRLGTGRSPSAVEQHWQIVTGQRKSKGRHAAAHLQHRARTMGASAPGAQAFVLAGGSVTPHLPGLAPPGEQPREKGGARWTPDEEHELKRLIEEVGAKGQWRVIADRLRSGRSPGAVEQHWQIMTGGRKGSSATRLAQQRLEVDDGDGDLKRSRATKTRAVAHRWTPQEEAQLSALVEELGPRGKWGQIAEKLASGRTSSGVEQHWKIMHGAHHGAKKARLAPAAPPTLVAAAAPPPSMLGQARPISHGQVPGQWVPGLPGQPYQYQVVTDADGRPVQASGQMM</sequence>
<evidence type="ECO:0000256" key="3">
    <source>
        <dbReference type="ARBA" id="ARBA00023242"/>
    </source>
</evidence>
<evidence type="ECO:0000313" key="9">
    <source>
        <dbReference type="Proteomes" id="UP000789595"/>
    </source>
</evidence>
<dbReference type="AlphaFoldDB" id="A0A7S4E2X2"/>
<keyword evidence="3" id="KW-0539">Nucleus</keyword>
<feature type="domain" description="HTH myb-type" evidence="6">
    <location>
        <begin position="280"/>
        <end position="330"/>
    </location>
</feature>
<gene>
    <name evidence="7" type="ORF">PCAL00307_LOCUS1523</name>
    <name evidence="8" type="ORF">PECAL_5P06760</name>
</gene>
<feature type="region of interest" description="Disordered" evidence="4">
    <location>
        <begin position="105"/>
        <end position="127"/>
    </location>
</feature>
<dbReference type="GO" id="GO:0003700">
    <property type="term" value="F:DNA-binding transcription factor activity"/>
    <property type="evidence" value="ECO:0007669"/>
    <property type="project" value="TreeGrafter"/>
</dbReference>
<organism evidence="7">
    <name type="scientific">Pelagomonas calceolata</name>
    <dbReference type="NCBI Taxonomy" id="35677"/>
    <lineage>
        <taxon>Eukaryota</taxon>
        <taxon>Sar</taxon>
        <taxon>Stramenopiles</taxon>
        <taxon>Ochrophyta</taxon>
        <taxon>Pelagophyceae</taxon>
        <taxon>Pelagomonadales</taxon>
        <taxon>Pelagomonadaceae</taxon>
        <taxon>Pelagomonas</taxon>
    </lineage>
</organism>
<dbReference type="InterPro" id="IPR001005">
    <property type="entry name" value="SANT/Myb"/>
</dbReference>
<evidence type="ECO:0000259" key="5">
    <source>
        <dbReference type="PROSITE" id="PS50090"/>
    </source>
</evidence>
<feature type="region of interest" description="Disordered" evidence="4">
    <location>
        <begin position="55"/>
        <end position="89"/>
    </location>
</feature>
<feature type="domain" description="HTH myb-type" evidence="6">
    <location>
        <begin position="83"/>
        <end position="140"/>
    </location>
</feature>
<reference evidence="7" key="1">
    <citation type="submission" date="2021-01" db="EMBL/GenBank/DDBJ databases">
        <authorList>
            <person name="Corre E."/>
            <person name="Pelletier E."/>
            <person name="Niang G."/>
            <person name="Scheremetjew M."/>
            <person name="Finn R."/>
            <person name="Kale V."/>
            <person name="Holt S."/>
            <person name="Cochrane G."/>
            <person name="Meng A."/>
            <person name="Brown T."/>
            <person name="Cohen L."/>
        </authorList>
    </citation>
    <scope>NUCLEOTIDE SEQUENCE</scope>
    <source>
        <strain evidence="7">CCMP1756</strain>
    </source>
</reference>
<evidence type="ECO:0000259" key="6">
    <source>
        <dbReference type="PROSITE" id="PS51294"/>
    </source>
</evidence>
<dbReference type="GO" id="GO:0000976">
    <property type="term" value="F:transcription cis-regulatory region binding"/>
    <property type="evidence" value="ECO:0007669"/>
    <property type="project" value="TreeGrafter"/>
</dbReference>
<feature type="domain" description="Myb-like" evidence="5">
    <location>
        <begin position="280"/>
        <end position="326"/>
    </location>
</feature>
<dbReference type="PANTHER" id="PTHR46380:SF2">
    <property type="entry name" value="CYCLIN-D-BINDING MYB-LIKE TRANSCRIPTION FACTOR 1"/>
    <property type="match status" value="1"/>
</dbReference>
<dbReference type="InterPro" id="IPR051651">
    <property type="entry name" value="DMTF1_DNA-bind_reg"/>
</dbReference>
<dbReference type="GO" id="GO:0005634">
    <property type="term" value="C:nucleus"/>
    <property type="evidence" value="ECO:0007669"/>
    <property type="project" value="UniProtKB-SubCell"/>
</dbReference>
<dbReference type="EMBL" id="HBIW01001769">
    <property type="protein sequence ID" value="CAE0686089.1"/>
    <property type="molecule type" value="Transcribed_RNA"/>
</dbReference>
<protein>
    <submittedName>
        <fullName evidence="7">Uncharacterized protein</fullName>
    </submittedName>
</protein>
<comment type="subcellular location">
    <subcellularLocation>
        <location evidence="1">Nucleus</location>
    </subcellularLocation>
</comment>
<feature type="compositionally biased region" description="Basic and acidic residues" evidence="4">
    <location>
        <begin position="167"/>
        <end position="183"/>
    </location>
</feature>
<feature type="domain" description="Myb-like" evidence="5">
    <location>
        <begin position="83"/>
        <end position="136"/>
    </location>
</feature>
<dbReference type="SUPFAM" id="SSF46689">
    <property type="entry name" value="Homeodomain-like"/>
    <property type="match status" value="4"/>
</dbReference>
<dbReference type="PROSITE" id="PS51294">
    <property type="entry name" value="HTH_MYB"/>
    <property type="match status" value="4"/>
</dbReference>
<dbReference type="Gene3D" id="1.10.10.60">
    <property type="entry name" value="Homeodomain-like"/>
    <property type="match status" value="4"/>
</dbReference>
<evidence type="ECO:0000256" key="2">
    <source>
        <dbReference type="ARBA" id="ARBA00023125"/>
    </source>
</evidence>
<evidence type="ECO:0000313" key="8">
    <source>
        <dbReference type="EMBL" id="CAH0376118.1"/>
    </source>
</evidence>
<feature type="domain" description="Myb-like" evidence="5">
    <location>
        <begin position="358"/>
        <end position="411"/>
    </location>
</feature>
<dbReference type="InterPro" id="IPR009057">
    <property type="entry name" value="Homeodomain-like_sf"/>
</dbReference>
<name>A0A7S4E2X2_9STRA</name>
<dbReference type="OrthoDB" id="2143914at2759"/>
<evidence type="ECO:0000256" key="4">
    <source>
        <dbReference type="SAM" id="MobiDB-lite"/>
    </source>
</evidence>
<feature type="domain" description="HTH myb-type" evidence="6">
    <location>
        <begin position="365"/>
        <end position="415"/>
    </location>
</feature>
<keyword evidence="9" id="KW-1185">Reference proteome</keyword>
<dbReference type="CDD" id="cd00167">
    <property type="entry name" value="SANT"/>
    <property type="match status" value="4"/>
</dbReference>
<evidence type="ECO:0000256" key="1">
    <source>
        <dbReference type="ARBA" id="ARBA00004123"/>
    </source>
</evidence>
<dbReference type="Proteomes" id="UP000789595">
    <property type="component" value="Unassembled WGS sequence"/>
</dbReference>
<keyword evidence="2" id="KW-0238">DNA-binding</keyword>
<dbReference type="Pfam" id="PF00249">
    <property type="entry name" value="Myb_DNA-binding"/>
    <property type="match status" value="4"/>
</dbReference>